<dbReference type="CDD" id="cd06225">
    <property type="entry name" value="HAMP"/>
    <property type="match status" value="1"/>
</dbReference>
<dbReference type="HOGENOM" id="CLU_000445_107_16_9"/>
<evidence type="ECO:0000256" key="2">
    <source>
        <dbReference type="ARBA" id="ARBA00029447"/>
    </source>
</evidence>
<dbReference type="Gene3D" id="1.10.287.950">
    <property type="entry name" value="Methyl-accepting chemotaxis protein"/>
    <property type="match status" value="1"/>
</dbReference>
<name>K0AXM6_GOTA9</name>
<dbReference type="GO" id="GO:0006935">
    <property type="term" value="P:chemotaxis"/>
    <property type="evidence" value="ECO:0007669"/>
    <property type="project" value="UniProtKB-KW"/>
</dbReference>
<dbReference type="GO" id="GO:0007165">
    <property type="term" value="P:signal transduction"/>
    <property type="evidence" value="ECO:0007669"/>
    <property type="project" value="UniProtKB-KW"/>
</dbReference>
<dbReference type="SUPFAM" id="SSF58104">
    <property type="entry name" value="Methyl-accepting chemotaxis protein (MCP) signaling domain"/>
    <property type="match status" value="1"/>
</dbReference>
<dbReference type="FunFam" id="1.10.287.950:FF:000001">
    <property type="entry name" value="Methyl-accepting chemotaxis sensory transducer"/>
    <property type="match status" value="1"/>
</dbReference>
<dbReference type="PROSITE" id="PS50111">
    <property type="entry name" value="CHEMOTAXIS_TRANSDUC_2"/>
    <property type="match status" value="1"/>
</dbReference>
<evidence type="ECO:0000256" key="4">
    <source>
        <dbReference type="SAM" id="Coils"/>
    </source>
</evidence>
<dbReference type="AlphaFoldDB" id="K0AXM6"/>
<gene>
    <name evidence="7" type="ordered locus">Curi_c08410</name>
</gene>
<evidence type="ECO:0000256" key="3">
    <source>
        <dbReference type="PROSITE-ProRule" id="PRU00284"/>
    </source>
</evidence>
<dbReference type="OrthoDB" id="1704841at2"/>
<dbReference type="Pfam" id="PF00015">
    <property type="entry name" value="MCPsignal"/>
    <property type="match status" value="1"/>
</dbReference>
<dbReference type="InterPro" id="IPR004090">
    <property type="entry name" value="Chemotax_Me-accpt_rcpt"/>
</dbReference>
<feature type="coiled-coil region" evidence="4">
    <location>
        <begin position="86"/>
        <end position="113"/>
    </location>
</feature>
<keyword evidence="4" id="KW-0175">Coiled coil</keyword>
<evidence type="ECO:0000259" key="5">
    <source>
        <dbReference type="PROSITE" id="PS50111"/>
    </source>
</evidence>
<keyword evidence="8" id="KW-1185">Reference proteome</keyword>
<dbReference type="EMBL" id="CP003326">
    <property type="protein sequence ID" value="AFS77914.1"/>
    <property type="molecule type" value="Genomic_DNA"/>
</dbReference>
<dbReference type="eggNOG" id="COG0840">
    <property type="taxonomic scope" value="Bacteria"/>
</dbReference>
<sequence length="559" mass="62731">MRWFYNLKIRKKLLIAFIVMMTTSSITGYIGIKSLLDVKKSTKEYRYRIVDSKDSLADIGVEFQKISVSITSQIISNDMSNIKTEIENIERIQKNIDDNLDKIKERLKDESDKKEYEKILDNINQVKSIVNQFEALILSEQRDEAIALVSDAEVSRLLRETEQYIDQFYSKKREQVIEEEAKNTQEIDLATKLMLNTIILGTIISTLIYLVTYRSISKPIAKLSKEIDSFSRGNLDVKLNIDTKDEIGDLSRAFNDMARNMNDIMWRISSAADQVSAGSVQVSHTSQTLAQGTSEQASSVEEITASITEISEQIKQNALNANKANEITDMTKAEGEEANNQMKEMLKAMKEINEYSSNISKIIKVIDEIAFQTNILALNAAVEAARAGQHGKGFAVVAEEVRNLAARSAKAARETTEIIEGSVIIAENGTKIANKTAKELETIVQGAYNISDLVEEISTASNEQAIAMSQISQAIDQVSMVTQANTATSQESASASQELSSQAEMLKKMLEGFKLKDMKRNTNNMNRNEIILKPKNKMKKENKDKIEIKLDDTEFDKYS</sequence>
<keyword evidence="1" id="KW-0145">Chemotaxis</keyword>
<feature type="domain" description="Methyl-accepting transducer" evidence="5">
    <location>
        <begin position="271"/>
        <end position="500"/>
    </location>
</feature>
<dbReference type="InterPro" id="IPR004089">
    <property type="entry name" value="MCPsignal_dom"/>
</dbReference>
<reference evidence="7 8" key="1">
    <citation type="journal article" date="2012" name="PLoS ONE">
        <title>The purine-utilizing bacterium Clostridium acidurici 9a: a genome-guided metabolic reconsideration.</title>
        <authorList>
            <person name="Hartwich K."/>
            <person name="Poehlein A."/>
            <person name="Daniel R."/>
        </authorList>
    </citation>
    <scope>NUCLEOTIDE SEQUENCE [LARGE SCALE GENOMIC DNA]</scope>
    <source>
        <strain evidence="8">ATCC 7906 / DSM 604 / BCRC 14475 / CIP 104303 / KCTC 5404 / NCIMB 10678 / 9a</strain>
    </source>
</reference>
<protein>
    <submittedName>
        <fullName evidence="7">Methyl-accepting chemotaxis sensory transducer</fullName>
    </submittedName>
</protein>
<dbReference type="PROSITE" id="PS50885">
    <property type="entry name" value="HAMP"/>
    <property type="match status" value="1"/>
</dbReference>
<evidence type="ECO:0000259" key="6">
    <source>
        <dbReference type="PROSITE" id="PS50885"/>
    </source>
</evidence>
<dbReference type="STRING" id="1128398.Curi_c08410"/>
<dbReference type="KEGG" id="cad:Curi_c08410"/>
<dbReference type="PANTHER" id="PTHR43531">
    <property type="entry name" value="PROTEIN ICFG"/>
    <property type="match status" value="1"/>
</dbReference>
<dbReference type="RefSeq" id="WP_014967051.1">
    <property type="nucleotide sequence ID" value="NC_018664.1"/>
</dbReference>
<dbReference type="InterPro" id="IPR003660">
    <property type="entry name" value="HAMP_dom"/>
</dbReference>
<dbReference type="GO" id="GO:0005886">
    <property type="term" value="C:plasma membrane"/>
    <property type="evidence" value="ECO:0007669"/>
    <property type="project" value="TreeGrafter"/>
</dbReference>
<dbReference type="InterPro" id="IPR051310">
    <property type="entry name" value="MCP_chemotaxis"/>
</dbReference>
<dbReference type="PRINTS" id="PR00260">
    <property type="entry name" value="CHEMTRNSDUCR"/>
</dbReference>
<keyword evidence="3" id="KW-0807">Transducer</keyword>
<dbReference type="GO" id="GO:0004888">
    <property type="term" value="F:transmembrane signaling receptor activity"/>
    <property type="evidence" value="ECO:0007669"/>
    <property type="project" value="InterPro"/>
</dbReference>
<dbReference type="InterPro" id="IPR024478">
    <property type="entry name" value="HlyB_4HB_MCP"/>
</dbReference>
<dbReference type="SMART" id="SM00304">
    <property type="entry name" value="HAMP"/>
    <property type="match status" value="1"/>
</dbReference>
<dbReference type="Proteomes" id="UP000006094">
    <property type="component" value="Chromosome"/>
</dbReference>
<dbReference type="Pfam" id="PF00672">
    <property type="entry name" value="HAMP"/>
    <property type="match status" value="1"/>
</dbReference>
<accession>K0AXM6</accession>
<proteinExistence type="inferred from homology"/>
<dbReference type="PANTHER" id="PTHR43531:SF11">
    <property type="entry name" value="METHYL-ACCEPTING CHEMOTAXIS PROTEIN 3"/>
    <property type="match status" value="1"/>
</dbReference>
<dbReference type="Pfam" id="PF12729">
    <property type="entry name" value="4HB_MCP_1"/>
    <property type="match status" value="1"/>
</dbReference>
<organism evidence="7 8">
    <name type="scientific">Gottschalkia acidurici (strain ATCC 7906 / DSM 604 / BCRC 14475 / CIP 104303 / KCTC 5404 / NCIMB 10678 / 9a)</name>
    <name type="common">Clostridium acidurici</name>
    <dbReference type="NCBI Taxonomy" id="1128398"/>
    <lineage>
        <taxon>Bacteria</taxon>
        <taxon>Bacillati</taxon>
        <taxon>Bacillota</taxon>
        <taxon>Tissierellia</taxon>
        <taxon>Tissierellales</taxon>
        <taxon>Gottschalkiaceae</taxon>
        <taxon>Gottschalkia</taxon>
    </lineage>
</organism>
<dbReference type="SMART" id="SM00283">
    <property type="entry name" value="MA"/>
    <property type="match status" value="1"/>
</dbReference>
<feature type="domain" description="HAMP" evidence="6">
    <location>
        <begin position="214"/>
        <end position="266"/>
    </location>
</feature>
<comment type="similarity">
    <text evidence="2">Belongs to the methyl-accepting chemotaxis (MCP) protein family.</text>
</comment>
<dbReference type="PATRIC" id="fig|1128398.3.peg.895"/>
<evidence type="ECO:0000313" key="8">
    <source>
        <dbReference type="Proteomes" id="UP000006094"/>
    </source>
</evidence>
<evidence type="ECO:0000256" key="1">
    <source>
        <dbReference type="ARBA" id="ARBA00022500"/>
    </source>
</evidence>
<evidence type="ECO:0000313" key="7">
    <source>
        <dbReference type="EMBL" id="AFS77914.1"/>
    </source>
</evidence>
<dbReference type="CDD" id="cd11386">
    <property type="entry name" value="MCP_signal"/>
    <property type="match status" value="1"/>
</dbReference>